<dbReference type="HOGENOM" id="CLU_2094116_0_0_14"/>
<proteinExistence type="predicted"/>
<dbReference type="Proteomes" id="UP000008812">
    <property type="component" value="Chromosome"/>
</dbReference>
<dbReference type="InterPro" id="IPR003029">
    <property type="entry name" value="S1_domain"/>
</dbReference>
<sequence>MAEFPITYQPGKIIKVKVTKIWNKLIYLETIDKRRCFLNVNEISDFYIKNPTHSFKVGSIKQVVVLEVLPTRELLVSFKRIHPKHLKNPFQFRLDKENTNFEALLEFTNKGLRYGK</sequence>
<dbReference type="GO" id="GO:0003676">
    <property type="term" value="F:nucleic acid binding"/>
    <property type="evidence" value="ECO:0007669"/>
    <property type="project" value="InterPro"/>
</dbReference>
<dbReference type="Gene3D" id="2.40.50.140">
    <property type="entry name" value="Nucleic acid-binding proteins"/>
    <property type="match status" value="1"/>
</dbReference>
<dbReference type="SMART" id="SM00316">
    <property type="entry name" value="S1"/>
    <property type="match status" value="1"/>
</dbReference>
<accession>B3PLZ6</accession>
<keyword evidence="2" id="KW-0687">Ribonucleoprotein</keyword>
<keyword evidence="3" id="KW-1185">Reference proteome</keyword>
<dbReference type="RefSeq" id="WP_012498005.1">
    <property type="nucleotide sequence ID" value="NC_011025.1"/>
</dbReference>
<dbReference type="SUPFAM" id="SSF50249">
    <property type="entry name" value="Nucleic acid-binding proteins"/>
    <property type="match status" value="1"/>
</dbReference>
<name>B3PLZ6_META1</name>
<dbReference type="STRING" id="243272.MARTH_orf107"/>
<dbReference type="EMBL" id="CP001047">
    <property type="protein sequence ID" value="ACF07048.1"/>
    <property type="molecule type" value="Genomic_DNA"/>
</dbReference>
<dbReference type="GO" id="GO:0005840">
    <property type="term" value="C:ribosome"/>
    <property type="evidence" value="ECO:0007669"/>
    <property type="project" value="UniProtKB-KW"/>
</dbReference>
<evidence type="ECO:0000313" key="3">
    <source>
        <dbReference type="Proteomes" id="UP000008812"/>
    </source>
</evidence>
<dbReference type="Pfam" id="PF00575">
    <property type="entry name" value="S1"/>
    <property type="match status" value="1"/>
</dbReference>
<dbReference type="PROSITE" id="PS50126">
    <property type="entry name" value="S1"/>
    <property type="match status" value="1"/>
</dbReference>
<dbReference type="CDD" id="cd00164">
    <property type="entry name" value="S1_like"/>
    <property type="match status" value="1"/>
</dbReference>
<gene>
    <name evidence="2" type="primary">rpsA</name>
    <name evidence="2" type="ordered locus">MARTH_orf107</name>
</gene>
<organism evidence="2 3">
    <name type="scientific">Metamycoplasma arthritidis (strain 158L3-1)</name>
    <name type="common">Mycoplasma arthritidis</name>
    <dbReference type="NCBI Taxonomy" id="243272"/>
    <lineage>
        <taxon>Bacteria</taxon>
        <taxon>Bacillati</taxon>
        <taxon>Mycoplasmatota</taxon>
        <taxon>Mycoplasmoidales</taxon>
        <taxon>Metamycoplasmataceae</taxon>
        <taxon>Metamycoplasma</taxon>
    </lineage>
</organism>
<dbReference type="KEGG" id="mat:MARTH_orf107"/>
<dbReference type="eggNOG" id="ENOG5032QII">
    <property type="taxonomic scope" value="Bacteria"/>
</dbReference>
<dbReference type="AlphaFoldDB" id="B3PLZ6"/>
<keyword evidence="2" id="KW-0689">Ribosomal protein</keyword>
<evidence type="ECO:0000259" key="1">
    <source>
        <dbReference type="PROSITE" id="PS50126"/>
    </source>
</evidence>
<evidence type="ECO:0000313" key="2">
    <source>
        <dbReference type="EMBL" id="ACF07048.1"/>
    </source>
</evidence>
<dbReference type="InterPro" id="IPR012340">
    <property type="entry name" value="NA-bd_OB-fold"/>
</dbReference>
<protein>
    <submittedName>
        <fullName evidence="2">Ribosomal protein S1</fullName>
    </submittedName>
</protein>
<feature type="domain" description="S1 motif" evidence="1">
    <location>
        <begin position="11"/>
        <end position="79"/>
    </location>
</feature>
<reference evidence="2 3" key="1">
    <citation type="journal article" date="2008" name="Infect. Immun.">
        <title>Genome of Mycoplasma arthritidis.</title>
        <authorList>
            <person name="Dybvig K."/>
            <person name="Zuhua C."/>
            <person name="Lao P."/>
            <person name="Jordan D.S."/>
            <person name="French C.T."/>
            <person name="Tu A.H."/>
            <person name="Loraine A.E."/>
        </authorList>
    </citation>
    <scope>NUCLEOTIDE SEQUENCE [LARGE SCALE GENOMIC DNA]</scope>
    <source>
        <strain evidence="2 3">158L3-1</strain>
    </source>
</reference>